<comment type="caution">
    <text evidence="2">The sequence shown here is derived from an EMBL/GenBank/DDBJ whole genome shotgun (WGS) entry which is preliminary data.</text>
</comment>
<keyword evidence="1" id="KW-0812">Transmembrane</keyword>
<name>A0ABP8R2B1_9SPHI</name>
<keyword evidence="1" id="KW-1133">Transmembrane helix</keyword>
<dbReference type="SUPFAM" id="SSF48452">
    <property type="entry name" value="TPR-like"/>
    <property type="match status" value="1"/>
</dbReference>
<evidence type="ECO:0000313" key="3">
    <source>
        <dbReference type="Proteomes" id="UP001500394"/>
    </source>
</evidence>
<dbReference type="RefSeq" id="WP_345067007.1">
    <property type="nucleotide sequence ID" value="NZ_BAABGR010000015.1"/>
</dbReference>
<dbReference type="EMBL" id="BAABGR010000015">
    <property type="protein sequence ID" value="GAA4516312.1"/>
    <property type="molecule type" value="Genomic_DNA"/>
</dbReference>
<evidence type="ECO:0000256" key="1">
    <source>
        <dbReference type="SAM" id="Phobius"/>
    </source>
</evidence>
<reference evidence="3" key="1">
    <citation type="journal article" date="2019" name="Int. J. Syst. Evol. Microbiol.">
        <title>The Global Catalogue of Microorganisms (GCM) 10K type strain sequencing project: providing services to taxonomists for standard genome sequencing and annotation.</title>
        <authorList>
            <consortium name="The Broad Institute Genomics Platform"/>
            <consortium name="The Broad Institute Genome Sequencing Center for Infectious Disease"/>
            <person name="Wu L."/>
            <person name="Ma J."/>
        </authorList>
    </citation>
    <scope>NUCLEOTIDE SEQUENCE [LARGE SCALE GENOMIC DNA]</scope>
    <source>
        <strain evidence="3">JCM 17858</strain>
    </source>
</reference>
<organism evidence="2 3">
    <name type="scientific">Sphingobacterium thermophilum</name>
    <dbReference type="NCBI Taxonomy" id="768534"/>
    <lineage>
        <taxon>Bacteria</taxon>
        <taxon>Pseudomonadati</taxon>
        <taxon>Bacteroidota</taxon>
        <taxon>Sphingobacteriia</taxon>
        <taxon>Sphingobacteriales</taxon>
        <taxon>Sphingobacteriaceae</taxon>
        <taxon>Sphingobacterium</taxon>
    </lineage>
</organism>
<dbReference type="InterPro" id="IPR011990">
    <property type="entry name" value="TPR-like_helical_dom_sf"/>
</dbReference>
<accession>A0ABP8R2B1</accession>
<keyword evidence="1" id="KW-0472">Membrane</keyword>
<evidence type="ECO:0000313" key="2">
    <source>
        <dbReference type="EMBL" id="GAA4516312.1"/>
    </source>
</evidence>
<protein>
    <recommendedName>
        <fullName evidence="4">Tetratricopeptide repeat protein</fullName>
    </recommendedName>
</protein>
<feature type="transmembrane region" description="Helical" evidence="1">
    <location>
        <begin position="86"/>
        <end position="103"/>
    </location>
</feature>
<evidence type="ECO:0008006" key="4">
    <source>
        <dbReference type="Google" id="ProtNLM"/>
    </source>
</evidence>
<dbReference type="Proteomes" id="UP001500394">
    <property type="component" value="Unassembled WGS sequence"/>
</dbReference>
<keyword evidence="3" id="KW-1185">Reference proteome</keyword>
<sequence length="239" mass="27419">MEKLTDKIQDYIDGLLDGDELQAFEQKLREDEDFRNLVYLQREVNDIIHKRVNSGEQDLRISLRAAEQEIRSHDGATPLIKKIKPLIAVVSAACLFVVGYLFFTNSNSSLYELPAMQSEVVRGEEAVARYEEAVRLYNAKSYKESRKMLNQLIQEEPEVVQYQYYAALTYVGEKKWKEALKALEPVAFGTSIFQEEATYYMAVCHHKEGNDAEAKRLLQTISSQGKIGEKAKKLLKKID</sequence>
<gene>
    <name evidence="2" type="ORF">GCM10023173_15440</name>
</gene>
<proteinExistence type="predicted"/>
<dbReference type="Gene3D" id="1.25.40.10">
    <property type="entry name" value="Tetratricopeptide repeat domain"/>
    <property type="match status" value="1"/>
</dbReference>